<protein>
    <submittedName>
        <fullName evidence="3">Esterase-like activity of phytase family protein</fullName>
    </submittedName>
</protein>
<dbReference type="InterPro" id="IPR027372">
    <property type="entry name" value="Phytase-like_dom"/>
</dbReference>
<dbReference type="Proteomes" id="UP001595593">
    <property type="component" value="Unassembled WGS sequence"/>
</dbReference>
<reference evidence="4" key="1">
    <citation type="journal article" date="2019" name="Int. J. Syst. Evol. Microbiol.">
        <title>The Global Catalogue of Microorganisms (GCM) 10K type strain sequencing project: providing services to taxonomists for standard genome sequencing and annotation.</title>
        <authorList>
            <consortium name="The Broad Institute Genomics Platform"/>
            <consortium name="The Broad Institute Genome Sequencing Center for Infectious Disease"/>
            <person name="Wu L."/>
            <person name="Ma J."/>
        </authorList>
    </citation>
    <scope>NUCLEOTIDE SEQUENCE [LARGE SCALE GENOMIC DNA]</scope>
    <source>
        <strain evidence="4">KCTC 52094</strain>
    </source>
</reference>
<accession>A0ABV7G0B4</accession>
<dbReference type="PANTHER" id="PTHR37957">
    <property type="entry name" value="BLR7070 PROTEIN"/>
    <property type="match status" value="1"/>
</dbReference>
<comment type="caution">
    <text evidence="3">The sequence shown here is derived from an EMBL/GenBank/DDBJ whole genome shotgun (WGS) entry which is preliminary data.</text>
</comment>
<evidence type="ECO:0000313" key="3">
    <source>
        <dbReference type="EMBL" id="MFC3125278.1"/>
    </source>
</evidence>
<gene>
    <name evidence="3" type="ORF">ACFOD4_09405</name>
</gene>
<feature type="domain" description="Phytase-like" evidence="2">
    <location>
        <begin position="98"/>
        <end position="436"/>
    </location>
</feature>
<dbReference type="EMBL" id="JBHRTN010000008">
    <property type="protein sequence ID" value="MFC3125278.1"/>
    <property type="molecule type" value="Genomic_DNA"/>
</dbReference>
<organism evidence="3 4">
    <name type="scientific">Teichococcus globiformis</name>
    <dbReference type="NCBI Taxonomy" id="2307229"/>
    <lineage>
        <taxon>Bacteria</taxon>
        <taxon>Pseudomonadati</taxon>
        <taxon>Pseudomonadota</taxon>
        <taxon>Alphaproteobacteria</taxon>
        <taxon>Acetobacterales</taxon>
        <taxon>Roseomonadaceae</taxon>
        <taxon>Roseomonas</taxon>
    </lineage>
</organism>
<evidence type="ECO:0000313" key="4">
    <source>
        <dbReference type="Proteomes" id="UP001595593"/>
    </source>
</evidence>
<feature type="signal peptide" evidence="1">
    <location>
        <begin position="1"/>
        <end position="20"/>
    </location>
</feature>
<dbReference type="RefSeq" id="WP_379595857.1">
    <property type="nucleotide sequence ID" value="NZ_JBHRTN010000008.1"/>
</dbReference>
<dbReference type="Pfam" id="PF13449">
    <property type="entry name" value="Phytase-like"/>
    <property type="match status" value="1"/>
</dbReference>
<dbReference type="PANTHER" id="PTHR37957:SF1">
    <property type="entry name" value="PHYTASE-LIKE DOMAIN-CONTAINING PROTEIN"/>
    <property type="match status" value="1"/>
</dbReference>
<feature type="chain" id="PRO_5045809132" evidence="1">
    <location>
        <begin position="21"/>
        <end position="465"/>
    </location>
</feature>
<sequence length="465" mass="49763">MRAFLLAASALIGLAAPALAQRPGPAATDQKVEARLAGHAILPAFTMAVPPADAPRDALVSGKFTTAARRDQPGSIPGTTGPAPTGRPTGIALPFIGQPVQGFSGIKPVTGDAGAYWVLTDNGFGNKRNSGDALLMFHRLRPDFATGQVAVEQTVFLSDPDRRIPFRIAHEATAERYLTGADFDPESIQPIPGDGGFWIGEEFGPFLIRVDMQGRVRQVVETRLDGTVLRSPDHPSLSVGATPVAGADFRVRRSGGFEGMAMLPDGSRLWALLEQPLFVSGTDRAEGEFLRMLEFDTAKGDWTGRSLKFRLTPGAVAIGDFNMIDDRRALVIERDNGEGDASLACGGERNPPACFSSPAKVKRISLIDLGAVDADGFVAKLAHIDLLDIRDAEGLSRGNGDRAADIPRDRFTFPFITIENVAAVDGEHIIVGNDNNLPFSAGRHLARADNNELILLHVPELLRAR</sequence>
<name>A0ABV7G0B4_9PROT</name>
<keyword evidence="1" id="KW-0732">Signal</keyword>
<evidence type="ECO:0000256" key="1">
    <source>
        <dbReference type="SAM" id="SignalP"/>
    </source>
</evidence>
<keyword evidence="4" id="KW-1185">Reference proteome</keyword>
<proteinExistence type="predicted"/>
<evidence type="ECO:0000259" key="2">
    <source>
        <dbReference type="Pfam" id="PF13449"/>
    </source>
</evidence>